<dbReference type="SUPFAM" id="SSF51556">
    <property type="entry name" value="Metallo-dependent hydrolases"/>
    <property type="match status" value="1"/>
</dbReference>
<reference evidence="2" key="1">
    <citation type="journal article" date="2019" name="bioRxiv">
        <title>The Genome of the Zebra Mussel, Dreissena polymorpha: A Resource for Invasive Species Research.</title>
        <authorList>
            <person name="McCartney M.A."/>
            <person name="Auch B."/>
            <person name="Kono T."/>
            <person name="Mallez S."/>
            <person name="Zhang Y."/>
            <person name="Obille A."/>
            <person name="Becker A."/>
            <person name="Abrahante J.E."/>
            <person name="Garbe J."/>
            <person name="Badalamenti J.P."/>
            <person name="Herman A."/>
            <person name="Mangelson H."/>
            <person name="Liachko I."/>
            <person name="Sullivan S."/>
            <person name="Sone E.D."/>
            <person name="Koren S."/>
            <person name="Silverstein K.A.T."/>
            <person name="Beckman K.B."/>
            <person name="Gohl D.M."/>
        </authorList>
    </citation>
    <scope>NUCLEOTIDE SEQUENCE</scope>
    <source>
        <strain evidence="2">Duluth1</strain>
        <tissue evidence="2">Whole animal</tissue>
    </source>
</reference>
<proteinExistence type="inferred from homology"/>
<organism evidence="2 3">
    <name type="scientific">Dreissena polymorpha</name>
    <name type="common">Zebra mussel</name>
    <name type="synonym">Mytilus polymorpha</name>
    <dbReference type="NCBI Taxonomy" id="45954"/>
    <lineage>
        <taxon>Eukaryota</taxon>
        <taxon>Metazoa</taxon>
        <taxon>Spiralia</taxon>
        <taxon>Lophotrochozoa</taxon>
        <taxon>Mollusca</taxon>
        <taxon>Bivalvia</taxon>
        <taxon>Autobranchia</taxon>
        <taxon>Heteroconchia</taxon>
        <taxon>Euheterodonta</taxon>
        <taxon>Imparidentia</taxon>
        <taxon>Neoheterodontei</taxon>
        <taxon>Myida</taxon>
        <taxon>Dreissenoidea</taxon>
        <taxon>Dreissenidae</taxon>
        <taxon>Dreissena</taxon>
    </lineage>
</organism>
<reference evidence="2" key="2">
    <citation type="submission" date="2020-11" db="EMBL/GenBank/DDBJ databases">
        <authorList>
            <person name="McCartney M.A."/>
            <person name="Auch B."/>
            <person name="Kono T."/>
            <person name="Mallez S."/>
            <person name="Becker A."/>
            <person name="Gohl D.M."/>
            <person name="Silverstein K.A.T."/>
            <person name="Koren S."/>
            <person name="Bechman K.B."/>
            <person name="Herman A."/>
            <person name="Abrahante J.E."/>
            <person name="Garbe J."/>
        </authorList>
    </citation>
    <scope>NUCLEOTIDE SEQUENCE</scope>
    <source>
        <strain evidence="2">Duluth1</strain>
        <tissue evidence="2">Whole animal</tissue>
    </source>
</reference>
<dbReference type="InterPro" id="IPR001130">
    <property type="entry name" value="TatD-like"/>
</dbReference>
<keyword evidence="3" id="KW-1185">Reference proteome</keyword>
<dbReference type="Pfam" id="PF01026">
    <property type="entry name" value="TatD_DNase"/>
    <property type="match status" value="1"/>
</dbReference>
<comment type="caution">
    <text evidence="2">The sequence shown here is derived from an EMBL/GenBank/DDBJ whole genome shotgun (WGS) entry which is preliminary data.</text>
</comment>
<dbReference type="Proteomes" id="UP000828390">
    <property type="component" value="Unassembled WGS sequence"/>
</dbReference>
<dbReference type="GO" id="GO:0016788">
    <property type="term" value="F:hydrolase activity, acting on ester bonds"/>
    <property type="evidence" value="ECO:0007669"/>
    <property type="project" value="InterPro"/>
</dbReference>
<dbReference type="EMBL" id="JAIWYP010000016">
    <property type="protein sequence ID" value="KAH3696816.1"/>
    <property type="molecule type" value="Genomic_DNA"/>
</dbReference>
<dbReference type="InterPro" id="IPR032466">
    <property type="entry name" value="Metal_Hydrolase"/>
</dbReference>
<protein>
    <submittedName>
        <fullName evidence="2">Uncharacterized protein</fullName>
    </submittedName>
</protein>
<dbReference type="PANTHER" id="PTHR46363:SF1">
    <property type="entry name" value="DEOXYRIBONUCLEASE TATDN2-RELATED"/>
    <property type="match status" value="1"/>
</dbReference>
<dbReference type="AlphaFoldDB" id="A0A9D4BBW6"/>
<evidence type="ECO:0000313" key="2">
    <source>
        <dbReference type="EMBL" id="KAH3696816.1"/>
    </source>
</evidence>
<dbReference type="Gene3D" id="3.20.20.140">
    <property type="entry name" value="Metal-dependent hydrolases"/>
    <property type="match status" value="1"/>
</dbReference>
<comment type="similarity">
    <text evidence="1">Belongs to the metallo-dependent hydrolases superfamily. TatD-type hydrolase family.</text>
</comment>
<sequence>MPIDELMELGQVEDHQRVRLVGGIGIFCDPKSFPSPQDMSCLPSNVGVVVGLHPKHLAMNNDRIYHSLDRVRNMLKCEMVVGLGEIGLDHSVPDKQWPRQNDLVRAMLHMISDRHVMVVHCRGAPGDSGVEAYLLLLHLLSPISKTQRFHVHCFTGNTYVLTKWLAEMFRDLARINLRLYALLMKASFFLRQMLPTSVRLASGFVHQISFFKLLRVLPSAET</sequence>
<accession>A0A9D4BBW6</accession>
<evidence type="ECO:0000256" key="1">
    <source>
        <dbReference type="ARBA" id="ARBA00009275"/>
    </source>
</evidence>
<gene>
    <name evidence="2" type="ORF">DPMN_084294</name>
</gene>
<dbReference type="PANTHER" id="PTHR46363">
    <property type="entry name" value="DEOXYRIBONUCLEASE TATDN2-RELATED"/>
    <property type="match status" value="1"/>
</dbReference>
<evidence type="ECO:0000313" key="3">
    <source>
        <dbReference type="Proteomes" id="UP000828390"/>
    </source>
</evidence>
<name>A0A9D4BBW6_DREPO</name>